<feature type="transmembrane region" description="Helical" evidence="2">
    <location>
        <begin position="728"/>
        <end position="750"/>
    </location>
</feature>
<accession>A0A409W5G4</accession>
<evidence type="ECO:0000313" key="3">
    <source>
        <dbReference type="EMBL" id="PPQ73737.1"/>
    </source>
</evidence>
<evidence type="ECO:0000313" key="4">
    <source>
        <dbReference type="Proteomes" id="UP000284706"/>
    </source>
</evidence>
<keyword evidence="2" id="KW-0812">Transmembrane</keyword>
<keyword evidence="2" id="KW-0472">Membrane</keyword>
<feature type="transmembrane region" description="Helical" evidence="2">
    <location>
        <begin position="1332"/>
        <end position="1356"/>
    </location>
</feature>
<feature type="transmembrane region" description="Helical" evidence="2">
    <location>
        <begin position="81"/>
        <end position="102"/>
    </location>
</feature>
<dbReference type="Proteomes" id="UP000284706">
    <property type="component" value="Unassembled WGS sequence"/>
</dbReference>
<dbReference type="OrthoDB" id="3066754at2759"/>
<feature type="region of interest" description="Disordered" evidence="1">
    <location>
        <begin position="1396"/>
        <end position="1445"/>
    </location>
</feature>
<feature type="transmembrane region" description="Helical" evidence="2">
    <location>
        <begin position="797"/>
        <end position="823"/>
    </location>
</feature>
<sequence>MVVITDRLTTGQITFILRVAVQALSYGGLFLIGLIILANTPRVAPLETHDVLNRVVGKSTSLKSSLKWIAKRVFGRARDPASSFGLLLALAISICYGLFVSLSDIGFIGLHSCTVAGSDLQAFPASIQSDADALAVVASNMINGTDPHFVHSYRCDAASIVRISENVTERICSQWHNSTFGDPNDVRSLNSTDSDVLMARHLAKDNGTVTSQLDLNLYFVSATGSTVTEPRIQSGLGVFPHDTGVRMIVGVPELGPQQRVHIPKTLALEGDMGCMPLGTIGEVDPAAGFDQGADWFIPDSIYQPMKLAKYTGPDGFQGPLGKAADAIRKVVLPHYNTSNVDHNGYYTSFNGSTGLSGWVTQVTTWYPPSNGNITFSPSDEATLILGNCTADLNQLLNVTILPKPITPIPSACVFLTLTGSFFSGTEPFQGHAEFVCATATQVNMVDTTIETDSIGTLSYNITRLPSDLNIIQADYFDVQHNVPTPGDTTWGNWDPIYRYTLSDNPSGPTNHYIYQEWSITGATASLFSHGSGNIGFAFAQLGKAMISADSISGSTLGIINTTYFSTNNFTSALLPKWAGGVGASFILNSIGYNGWAARGAQALTVETLGGHVATCYDNRYAIAFLPLVLGAVFIILWAILMLIKSRLRESKKLKTMYGGLAPTIVAPFFSKPSPETVLVWEHGPEPHLKPVVNGTPIVGSESETLVKHVQNDLMIVLSKGLTTGQITFIFRVVIQALSYLGVFLLTLLVLGTAPRIAPLDTHDLLNRVVGKSTSTPTALKWIVQRVFRRRKDPVPSFPLAFALALSLCFGLFVSLSDIGLIGLRACTVPGSSFQDFPASVKSDSDALAVVSSNLLNGTDPHTVKYYLCDSAQDVHIDVGVDERICTSWHNSTYGDESSFRNLNSTDSAILMPRYLAHDQLTNGGDSDLNTYLVSASGTTVLQPTIQSGLAFLPHTTGVKMIVGVPQLARQQKVEVQKTLALEVEIGCMLLGTLGVKDAADILGGRDYFIPDSTYLSQRLEKYTGPEILKDPLTRAADAFRSYIRPYFNTSAPDATGYYASYNHSAGQFGWQTEMTAWFPPGLNVSAAANEVSQNVTEAIWANCTAEIHQSLNVDVPPQSLKTIPNACGFYQIRGSAISDGLAVQGHVEMVCATTTQVNMVSASLEMDADNVLHYTLTHLPSDLHITRASFFEIVHDVPNKGDITYANYDHLDRYALSDNEHGATRHYIFQESSIAPTSATFLSGAGSIGPVFEQVGSAMLGYSGLDIPSLGLISPDYFSANYSTSQVTRWAAGVGASFLLTSTGYNGWVARNSQGFTVVSTGGDLATCYSGWYAIAFLPLLIAAVAVILWTLLLFLSARIRKARSLKQNYGGLSPVIEGPLAEKRSPNTVLEWEEEPRPHLRPAIRASKSQDDMESEVLVSDRGRGEVDRIHLSRFNSSPPPAEK</sequence>
<proteinExistence type="predicted"/>
<evidence type="ECO:0000256" key="1">
    <source>
        <dbReference type="SAM" id="MobiDB-lite"/>
    </source>
</evidence>
<keyword evidence="4" id="KW-1185">Reference proteome</keyword>
<gene>
    <name evidence="3" type="ORF">CVT26_011892</name>
</gene>
<reference evidence="3 4" key="1">
    <citation type="journal article" date="2018" name="Evol. Lett.">
        <title>Horizontal gene cluster transfer increased hallucinogenic mushroom diversity.</title>
        <authorList>
            <person name="Reynolds H.T."/>
            <person name="Vijayakumar V."/>
            <person name="Gluck-Thaler E."/>
            <person name="Korotkin H.B."/>
            <person name="Matheny P.B."/>
            <person name="Slot J.C."/>
        </authorList>
    </citation>
    <scope>NUCLEOTIDE SEQUENCE [LARGE SCALE GENOMIC DNA]</scope>
    <source>
        <strain evidence="3 4">SRW20</strain>
    </source>
</reference>
<name>A0A409W5G4_9AGAR</name>
<protein>
    <submittedName>
        <fullName evidence="3">Uncharacterized protein</fullName>
    </submittedName>
</protein>
<evidence type="ECO:0000256" key="2">
    <source>
        <dbReference type="SAM" id="Phobius"/>
    </source>
</evidence>
<comment type="caution">
    <text evidence="3">The sequence shown here is derived from an EMBL/GenBank/DDBJ whole genome shotgun (WGS) entry which is preliminary data.</text>
</comment>
<dbReference type="EMBL" id="NHYE01005387">
    <property type="protein sequence ID" value="PPQ73737.1"/>
    <property type="molecule type" value="Genomic_DNA"/>
</dbReference>
<feature type="transmembrane region" description="Helical" evidence="2">
    <location>
        <begin position="15"/>
        <end position="37"/>
    </location>
</feature>
<feature type="compositionally biased region" description="Basic and acidic residues" evidence="1">
    <location>
        <begin position="1420"/>
        <end position="1432"/>
    </location>
</feature>
<organism evidence="3 4">
    <name type="scientific">Gymnopilus dilepis</name>
    <dbReference type="NCBI Taxonomy" id="231916"/>
    <lineage>
        <taxon>Eukaryota</taxon>
        <taxon>Fungi</taxon>
        <taxon>Dikarya</taxon>
        <taxon>Basidiomycota</taxon>
        <taxon>Agaricomycotina</taxon>
        <taxon>Agaricomycetes</taxon>
        <taxon>Agaricomycetidae</taxon>
        <taxon>Agaricales</taxon>
        <taxon>Agaricineae</taxon>
        <taxon>Hymenogastraceae</taxon>
        <taxon>Gymnopilus</taxon>
    </lineage>
</organism>
<keyword evidence="2" id="KW-1133">Transmembrane helix</keyword>
<feature type="transmembrane region" description="Helical" evidence="2">
    <location>
        <begin position="620"/>
        <end position="643"/>
    </location>
</feature>
<dbReference type="InParanoid" id="A0A409W5G4"/>